<dbReference type="InterPro" id="IPR036691">
    <property type="entry name" value="Endo/exonu/phosph_ase_sf"/>
</dbReference>
<gene>
    <name evidence="1" type="ORF">SSLN_LOCUS17885</name>
</gene>
<dbReference type="Proteomes" id="UP000275846">
    <property type="component" value="Unassembled WGS sequence"/>
</dbReference>
<evidence type="ECO:0000313" key="2">
    <source>
        <dbReference type="Proteomes" id="UP000275846"/>
    </source>
</evidence>
<dbReference type="AlphaFoldDB" id="A0A183TN37"/>
<name>A0A183TN37_SCHSO</name>
<sequence length="188" mass="20843">MPPKKVRVSGVVCISTPGTSASFLLRFPLSLPPCPPLSSSYSSQLMILLLPLRCFSFLLSLLSFTSSLLPRSSPFPPPPWLKKSYGEGDMQSQLARYKLDIVALSETWFSEQGQLEKVGASYTFFWSSRSNSEQRDAGVAFAIRNDILGRLPCLPQGMNHRLMSLRLPLRGDKFATIISAYAPPNDEL</sequence>
<dbReference type="WBParaSite" id="SSLN_0001856101-mRNA-1">
    <property type="protein sequence ID" value="SSLN_0001856101-mRNA-1"/>
    <property type="gene ID" value="SSLN_0001856101"/>
</dbReference>
<accession>A0A183TN37</accession>
<dbReference type="SUPFAM" id="SSF56219">
    <property type="entry name" value="DNase I-like"/>
    <property type="match status" value="1"/>
</dbReference>
<dbReference type="Gene3D" id="3.60.10.10">
    <property type="entry name" value="Endonuclease/exonuclease/phosphatase"/>
    <property type="match status" value="1"/>
</dbReference>
<dbReference type="EMBL" id="UYSU01043278">
    <property type="protein sequence ID" value="VDM04271.1"/>
    <property type="molecule type" value="Genomic_DNA"/>
</dbReference>
<reference evidence="1 2" key="2">
    <citation type="submission" date="2018-11" db="EMBL/GenBank/DDBJ databases">
        <authorList>
            <consortium name="Pathogen Informatics"/>
        </authorList>
    </citation>
    <scope>NUCLEOTIDE SEQUENCE [LARGE SCALE GENOMIC DNA]</scope>
    <source>
        <strain evidence="1 2">NST_G2</strain>
    </source>
</reference>
<organism evidence="3">
    <name type="scientific">Schistocephalus solidus</name>
    <name type="common">Tapeworm</name>
    <dbReference type="NCBI Taxonomy" id="70667"/>
    <lineage>
        <taxon>Eukaryota</taxon>
        <taxon>Metazoa</taxon>
        <taxon>Spiralia</taxon>
        <taxon>Lophotrochozoa</taxon>
        <taxon>Platyhelminthes</taxon>
        <taxon>Cestoda</taxon>
        <taxon>Eucestoda</taxon>
        <taxon>Diphyllobothriidea</taxon>
        <taxon>Diphyllobothriidae</taxon>
        <taxon>Schistocephalus</taxon>
    </lineage>
</organism>
<reference evidence="3" key="1">
    <citation type="submission" date="2016-06" db="UniProtKB">
        <authorList>
            <consortium name="WormBaseParasite"/>
        </authorList>
    </citation>
    <scope>IDENTIFICATION</scope>
</reference>
<protein>
    <submittedName>
        <fullName evidence="3">Endo/exonuclease/phosphatase domain-containing protein</fullName>
    </submittedName>
</protein>
<keyword evidence="2" id="KW-1185">Reference proteome</keyword>
<evidence type="ECO:0000313" key="3">
    <source>
        <dbReference type="WBParaSite" id="SSLN_0001856101-mRNA-1"/>
    </source>
</evidence>
<evidence type="ECO:0000313" key="1">
    <source>
        <dbReference type="EMBL" id="VDM04271.1"/>
    </source>
</evidence>
<proteinExistence type="predicted"/>